<sequence length="84" mass="9638">MRVGDFIPCPVCGKGEMIHRKVEEVIQGGNNTAIVEVEIEECNYCGERLFTPAQIRIFEEIKEKLASQITEDFQEIGKLYRFTV</sequence>
<keyword evidence="2" id="KW-1185">Reference proteome</keyword>
<name>A0ABX4YDA4_9LEPT</name>
<dbReference type="Proteomes" id="UP000094669">
    <property type="component" value="Unassembled WGS sequence"/>
</dbReference>
<dbReference type="InterPro" id="IPR022453">
    <property type="entry name" value="Znf_MqsA-type"/>
</dbReference>
<dbReference type="EMBL" id="MCRM02000035">
    <property type="protein sequence ID" value="PNV72134.1"/>
    <property type="molecule type" value="Genomic_DNA"/>
</dbReference>
<dbReference type="Gene3D" id="3.10.20.860">
    <property type="match status" value="1"/>
</dbReference>
<accession>A0ABX4YDA4</accession>
<proteinExistence type="predicted"/>
<gene>
    <name evidence="1" type="ORF">BES34_020115</name>
</gene>
<organism evidence="1 2">
    <name type="scientific">Leptospira inadai serovar Lyme</name>
    <dbReference type="NCBI Taxonomy" id="293084"/>
    <lineage>
        <taxon>Bacteria</taxon>
        <taxon>Pseudomonadati</taxon>
        <taxon>Spirochaetota</taxon>
        <taxon>Spirochaetia</taxon>
        <taxon>Leptospirales</taxon>
        <taxon>Leptospiraceae</taxon>
        <taxon>Leptospira</taxon>
    </lineage>
</organism>
<dbReference type="RefSeq" id="WP_010410321.1">
    <property type="nucleotide sequence ID" value="NZ_MCRM02000035.1"/>
</dbReference>
<reference evidence="1" key="1">
    <citation type="submission" date="2018-01" db="EMBL/GenBank/DDBJ databases">
        <title>Genomic characterization of Leptospira inadai serogroup Lyme isolated from captured rat in Brazil and comparative analysis with human reference strain.</title>
        <authorList>
            <person name="Moreno L.Z."/>
            <person name="Loureiro A.P."/>
            <person name="Miraglia F."/>
            <person name="Kremer F.S."/>
            <person name="Eslabao M.R."/>
            <person name="Dellagostin O.A."/>
            <person name="Lilenbaum W."/>
            <person name="Moreno A.M."/>
        </authorList>
    </citation>
    <scope>NUCLEOTIDE SEQUENCE [LARGE SCALE GENOMIC DNA]</scope>
    <source>
        <strain evidence="1">M34/99</strain>
    </source>
</reference>
<protein>
    <submittedName>
        <fullName evidence="1">YgiT-type zinc finger domain-containing protein</fullName>
    </submittedName>
</protein>
<dbReference type="NCBIfam" id="TIGR03831">
    <property type="entry name" value="YgiT_finger"/>
    <property type="match status" value="1"/>
</dbReference>
<evidence type="ECO:0000313" key="1">
    <source>
        <dbReference type="EMBL" id="PNV72134.1"/>
    </source>
</evidence>
<evidence type="ECO:0000313" key="2">
    <source>
        <dbReference type="Proteomes" id="UP000094669"/>
    </source>
</evidence>
<comment type="caution">
    <text evidence="1">The sequence shown here is derived from an EMBL/GenBank/DDBJ whole genome shotgun (WGS) entry which is preliminary data.</text>
</comment>